<organism evidence="1 2">
    <name type="scientific">Oryza sativa subsp. japonica</name>
    <name type="common">Rice</name>
    <dbReference type="NCBI Taxonomy" id="39947"/>
    <lineage>
        <taxon>Eukaryota</taxon>
        <taxon>Viridiplantae</taxon>
        <taxon>Streptophyta</taxon>
        <taxon>Embryophyta</taxon>
        <taxon>Tracheophyta</taxon>
        <taxon>Spermatophyta</taxon>
        <taxon>Magnoliopsida</taxon>
        <taxon>Liliopsida</taxon>
        <taxon>Poales</taxon>
        <taxon>Poaceae</taxon>
        <taxon>BOP clade</taxon>
        <taxon>Oryzoideae</taxon>
        <taxon>Oryzeae</taxon>
        <taxon>Oryzinae</taxon>
        <taxon>Oryza</taxon>
        <taxon>Oryza sativa</taxon>
    </lineage>
</organism>
<dbReference type="AlphaFoldDB" id="A0A0P0WYE5"/>
<keyword evidence="2" id="KW-1185">Reference proteome</keyword>
<sequence length="121" mass="12671">MDSAILQRKCPDYHEGNGLFGLIRSKSCQNEVFSVAKRITQGGNGFRRSDLGTYDSDACVDVAMAAGNKSIMETCETKAGQRHGHGCQTFIGYGRSAEDFTSRANASAASALAASAAGGGR</sequence>
<reference evidence="1 2" key="3">
    <citation type="journal article" date="2013" name="Rice">
        <title>Improvement of the Oryza sativa Nipponbare reference genome using next generation sequence and optical map data.</title>
        <authorList>
            <person name="Kawahara Y."/>
            <person name="de la Bastide M."/>
            <person name="Hamilton J.P."/>
            <person name="Kanamori H."/>
            <person name="McCombie W.R."/>
            <person name="Ouyang S."/>
            <person name="Schwartz D.C."/>
            <person name="Tanaka T."/>
            <person name="Wu J."/>
            <person name="Zhou S."/>
            <person name="Childs K.L."/>
            <person name="Davidson R.M."/>
            <person name="Lin H."/>
            <person name="Quesada-Ocampo L."/>
            <person name="Vaillancourt B."/>
            <person name="Sakai H."/>
            <person name="Lee S.S."/>
            <person name="Kim J."/>
            <person name="Numa H."/>
            <person name="Itoh T."/>
            <person name="Buell C.R."/>
            <person name="Matsumoto T."/>
        </authorList>
    </citation>
    <scope>NUCLEOTIDE SEQUENCE [LARGE SCALE GENOMIC DNA]</scope>
    <source>
        <strain evidence="2">cv. Nipponbare</strain>
    </source>
</reference>
<reference evidence="2" key="1">
    <citation type="journal article" date="2005" name="Nature">
        <title>The map-based sequence of the rice genome.</title>
        <authorList>
            <consortium name="International rice genome sequencing project (IRGSP)"/>
            <person name="Matsumoto T."/>
            <person name="Wu J."/>
            <person name="Kanamori H."/>
            <person name="Katayose Y."/>
            <person name="Fujisawa M."/>
            <person name="Namiki N."/>
            <person name="Mizuno H."/>
            <person name="Yamamoto K."/>
            <person name="Antonio B.A."/>
            <person name="Baba T."/>
            <person name="Sakata K."/>
            <person name="Nagamura Y."/>
            <person name="Aoki H."/>
            <person name="Arikawa K."/>
            <person name="Arita K."/>
            <person name="Bito T."/>
            <person name="Chiden Y."/>
            <person name="Fujitsuka N."/>
            <person name="Fukunaka R."/>
            <person name="Hamada M."/>
            <person name="Harada C."/>
            <person name="Hayashi A."/>
            <person name="Hijishita S."/>
            <person name="Honda M."/>
            <person name="Hosokawa S."/>
            <person name="Ichikawa Y."/>
            <person name="Idonuma A."/>
            <person name="Iijima M."/>
            <person name="Ikeda M."/>
            <person name="Ikeno M."/>
            <person name="Ito K."/>
            <person name="Ito S."/>
            <person name="Ito T."/>
            <person name="Ito Y."/>
            <person name="Ito Y."/>
            <person name="Iwabuchi A."/>
            <person name="Kamiya K."/>
            <person name="Karasawa W."/>
            <person name="Kurita K."/>
            <person name="Katagiri S."/>
            <person name="Kikuta A."/>
            <person name="Kobayashi H."/>
            <person name="Kobayashi N."/>
            <person name="Machita K."/>
            <person name="Maehara T."/>
            <person name="Masukawa M."/>
            <person name="Mizubayashi T."/>
            <person name="Mukai Y."/>
            <person name="Nagasaki H."/>
            <person name="Nagata Y."/>
            <person name="Naito S."/>
            <person name="Nakashima M."/>
            <person name="Nakama Y."/>
            <person name="Nakamichi Y."/>
            <person name="Nakamura M."/>
            <person name="Meguro A."/>
            <person name="Negishi M."/>
            <person name="Ohta I."/>
            <person name="Ohta T."/>
            <person name="Okamoto M."/>
            <person name="Ono N."/>
            <person name="Saji S."/>
            <person name="Sakaguchi M."/>
            <person name="Sakai K."/>
            <person name="Shibata M."/>
            <person name="Shimokawa T."/>
            <person name="Song J."/>
            <person name="Takazaki Y."/>
            <person name="Terasawa K."/>
            <person name="Tsugane M."/>
            <person name="Tsuji K."/>
            <person name="Ueda S."/>
            <person name="Waki K."/>
            <person name="Yamagata H."/>
            <person name="Yamamoto M."/>
            <person name="Yamamoto S."/>
            <person name="Yamane H."/>
            <person name="Yoshiki S."/>
            <person name="Yoshihara R."/>
            <person name="Yukawa K."/>
            <person name="Zhong H."/>
            <person name="Yano M."/>
            <person name="Yuan Q."/>
            <person name="Ouyang S."/>
            <person name="Liu J."/>
            <person name="Jones K.M."/>
            <person name="Gansberger K."/>
            <person name="Moffat K."/>
            <person name="Hill J."/>
            <person name="Bera J."/>
            <person name="Fadrosh D."/>
            <person name="Jin S."/>
            <person name="Johri S."/>
            <person name="Kim M."/>
            <person name="Overton L."/>
            <person name="Reardon M."/>
            <person name="Tsitrin T."/>
            <person name="Vuong H."/>
            <person name="Weaver B."/>
            <person name="Ciecko A."/>
            <person name="Tallon L."/>
            <person name="Jackson J."/>
            <person name="Pai G."/>
            <person name="Aken S.V."/>
            <person name="Utterback T."/>
            <person name="Reidmuller S."/>
            <person name="Feldblyum T."/>
            <person name="Hsiao J."/>
            <person name="Zismann V."/>
            <person name="Iobst S."/>
            <person name="de Vazeille A.R."/>
            <person name="Buell C.R."/>
            <person name="Ying K."/>
            <person name="Li Y."/>
            <person name="Lu T."/>
            <person name="Huang Y."/>
            <person name="Zhao Q."/>
            <person name="Feng Q."/>
            <person name="Zhang L."/>
            <person name="Zhu J."/>
            <person name="Weng Q."/>
            <person name="Mu J."/>
            <person name="Lu Y."/>
            <person name="Fan D."/>
            <person name="Liu Y."/>
            <person name="Guan J."/>
            <person name="Zhang Y."/>
            <person name="Yu S."/>
            <person name="Liu X."/>
            <person name="Zhang Y."/>
            <person name="Hong G."/>
            <person name="Han B."/>
            <person name="Choisne N."/>
            <person name="Demange N."/>
            <person name="Orjeda G."/>
            <person name="Samain S."/>
            <person name="Cattolico L."/>
            <person name="Pelletier E."/>
            <person name="Couloux A."/>
            <person name="Segurens B."/>
            <person name="Wincker P."/>
            <person name="D'Hont A."/>
            <person name="Scarpelli C."/>
            <person name="Weissenbach J."/>
            <person name="Salanoubat M."/>
            <person name="Quetier F."/>
            <person name="Yu Y."/>
            <person name="Kim H.R."/>
            <person name="Rambo T."/>
            <person name="Currie J."/>
            <person name="Collura K."/>
            <person name="Luo M."/>
            <person name="Yang T."/>
            <person name="Ammiraju J.S.S."/>
            <person name="Engler F."/>
            <person name="Soderlund C."/>
            <person name="Wing R.A."/>
            <person name="Palmer L.E."/>
            <person name="de la Bastide M."/>
            <person name="Spiegel L."/>
            <person name="Nascimento L."/>
            <person name="Zutavern T."/>
            <person name="O'Shaughnessy A."/>
            <person name="Dike S."/>
            <person name="Dedhia N."/>
            <person name="Preston R."/>
            <person name="Balija V."/>
            <person name="McCombie W.R."/>
            <person name="Chow T."/>
            <person name="Chen H."/>
            <person name="Chung M."/>
            <person name="Chen C."/>
            <person name="Shaw J."/>
            <person name="Wu H."/>
            <person name="Hsiao K."/>
            <person name="Chao Y."/>
            <person name="Chu M."/>
            <person name="Cheng C."/>
            <person name="Hour A."/>
            <person name="Lee P."/>
            <person name="Lin S."/>
            <person name="Lin Y."/>
            <person name="Liou J."/>
            <person name="Liu S."/>
            <person name="Hsing Y."/>
            <person name="Raghuvanshi S."/>
            <person name="Mohanty A."/>
            <person name="Bharti A.K."/>
            <person name="Gaur A."/>
            <person name="Gupta V."/>
            <person name="Kumar D."/>
            <person name="Ravi V."/>
            <person name="Vij S."/>
            <person name="Kapur A."/>
            <person name="Khurana P."/>
            <person name="Khurana P."/>
            <person name="Khurana J.P."/>
            <person name="Tyagi A.K."/>
            <person name="Gaikwad K."/>
            <person name="Singh A."/>
            <person name="Dalal V."/>
            <person name="Srivastava S."/>
            <person name="Dixit A."/>
            <person name="Pal A.K."/>
            <person name="Ghazi I.A."/>
            <person name="Yadav M."/>
            <person name="Pandit A."/>
            <person name="Bhargava A."/>
            <person name="Sureshbabu K."/>
            <person name="Batra K."/>
            <person name="Sharma T.R."/>
            <person name="Mohapatra T."/>
            <person name="Singh N.K."/>
            <person name="Messing J."/>
            <person name="Nelson A.B."/>
            <person name="Fuks G."/>
            <person name="Kavchok S."/>
            <person name="Keizer G."/>
            <person name="Linton E."/>
            <person name="Llaca V."/>
            <person name="Song R."/>
            <person name="Tanyolac B."/>
            <person name="Young S."/>
            <person name="Ho-Il K."/>
            <person name="Hahn J.H."/>
            <person name="Sangsakoo G."/>
            <person name="Vanavichit A."/>
            <person name="de Mattos Luiz.A.T."/>
            <person name="Zimmer P.D."/>
            <person name="Malone G."/>
            <person name="Dellagostin O."/>
            <person name="de Oliveira A.C."/>
            <person name="Bevan M."/>
            <person name="Bancroft I."/>
            <person name="Minx P."/>
            <person name="Cordum H."/>
            <person name="Wilson R."/>
            <person name="Cheng Z."/>
            <person name="Jin W."/>
            <person name="Jiang J."/>
            <person name="Leong S.A."/>
            <person name="Iwama H."/>
            <person name="Gojobori T."/>
            <person name="Itoh T."/>
            <person name="Niimura Y."/>
            <person name="Fujii Y."/>
            <person name="Habara T."/>
            <person name="Sakai H."/>
            <person name="Sato Y."/>
            <person name="Wilson G."/>
            <person name="Kumar K."/>
            <person name="McCouch S."/>
            <person name="Juretic N."/>
            <person name="Hoen D."/>
            <person name="Wright S."/>
            <person name="Bruskiewich R."/>
            <person name="Bureau T."/>
            <person name="Miyao A."/>
            <person name="Hirochika H."/>
            <person name="Nishikawa T."/>
            <person name="Kadowaki K."/>
            <person name="Sugiura M."/>
            <person name="Burr B."/>
            <person name="Sasaki T."/>
        </authorList>
    </citation>
    <scope>NUCLEOTIDE SEQUENCE [LARGE SCALE GENOMIC DNA]</scope>
    <source>
        <strain evidence="2">cv. Nipponbare</strain>
    </source>
</reference>
<gene>
    <name evidence="1" type="ordered locus">Os06g0574425</name>
    <name evidence="1" type="ORF">OSNPB_060574425</name>
</gene>
<dbReference type="Proteomes" id="UP000059680">
    <property type="component" value="Chromosome 6"/>
</dbReference>
<evidence type="ECO:0000313" key="2">
    <source>
        <dbReference type="Proteomes" id="UP000059680"/>
    </source>
</evidence>
<dbReference type="InParanoid" id="A0A0P0WYE5"/>
<name>A0A0P0WYE5_ORYSJ</name>
<proteinExistence type="predicted"/>
<dbReference type="EMBL" id="AP014962">
    <property type="protein sequence ID" value="BAS98340.1"/>
    <property type="molecule type" value="Genomic_DNA"/>
</dbReference>
<evidence type="ECO:0000313" key="1">
    <source>
        <dbReference type="EMBL" id="BAS98340.1"/>
    </source>
</evidence>
<dbReference type="PaxDb" id="39947-A0A0P0WYE5"/>
<reference evidence="1 2" key="2">
    <citation type="journal article" date="2013" name="Plant Cell Physiol.">
        <title>Rice Annotation Project Database (RAP-DB): an integrative and interactive database for rice genomics.</title>
        <authorList>
            <person name="Sakai H."/>
            <person name="Lee S.S."/>
            <person name="Tanaka T."/>
            <person name="Numa H."/>
            <person name="Kim J."/>
            <person name="Kawahara Y."/>
            <person name="Wakimoto H."/>
            <person name="Yang C.C."/>
            <person name="Iwamoto M."/>
            <person name="Abe T."/>
            <person name="Yamada Y."/>
            <person name="Muto A."/>
            <person name="Inokuchi H."/>
            <person name="Ikemura T."/>
            <person name="Matsumoto T."/>
            <person name="Sasaki T."/>
            <person name="Itoh T."/>
        </authorList>
    </citation>
    <scope>NUCLEOTIDE SEQUENCE [LARGE SCALE GENOMIC DNA]</scope>
    <source>
        <strain evidence="2">cv. Nipponbare</strain>
    </source>
</reference>
<protein>
    <submittedName>
        <fullName evidence="1">Os06g0574425 protein</fullName>
    </submittedName>
</protein>
<accession>A0A0P0WYE5</accession>